<dbReference type="PROSITE" id="PS50995">
    <property type="entry name" value="HTH_MARR_2"/>
    <property type="match status" value="1"/>
</dbReference>
<evidence type="ECO:0000313" key="2">
    <source>
        <dbReference type="EMBL" id="TFW21270.1"/>
    </source>
</evidence>
<dbReference type="PANTHER" id="PTHR33164:SF105">
    <property type="entry name" value="TRANSCRIPTIONAL REPRESSOR PROTEIN-RELATED"/>
    <property type="match status" value="1"/>
</dbReference>
<sequence length="125" mass="13799">MARVGLKTTQYSLLKNIAAGPRPVAELAAVLATERTTLTRNLKPLIDAGWVTLEPGRDARQRLVTITDSGRDKVREARRAWRGAQDAIEQILGFENVQALHAQLDAVFQLLNSHVTEDMSHASND</sequence>
<dbReference type="InterPro" id="IPR036390">
    <property type="entry name" value="WH_DNA-bd_sf"/>
</dbReference>
<feature type="domain" description="HTH marR-type" evidence="1">
    <location>
        <begin position="1"/>
        <end position="109"/>
    </location>
</feature>
<dbReference type="GO" id="GO:0003700">
    <property type="term" value="F:DNA-binding transcription factor activity"/>
    <property type="evidence" value="ECO:0007669"/>
    <property type="project" value="InterPro"/>
</dbReference>
<dbReference type="CDD" id="cd00090">
    <property type="entry name" value="HTH_ARSR"/>
    <property type="match status" value="1"/>
</dbReference>
<dbReference type="PANTHER" id="PTHR33164">
    <property type="entry name" value="TRANSCRIPTIONAL REGULATOR, MARR FAMILY"/>
    <property type="match status" value="1"/>
</dbReference>
<dbReference type="EMBL" id="SPVF01000122">
    <property type="protein sequence ID" value="TFW21270.1"/>
    <property type="molecule type" value="Genomic_DNA"/>
</dbReference>
<dbReference type="InterPro" id="IPR039422">
    <property type="entry name" value="MarR/SlyA-like"/>
</dbReference>
<dbReference type="InterPro" id="IPR011991">
    <property type="entry name" value="ArsR-like_HTH"/>
</dbReference>
<dbReference type="Gene3D" id="1.10.10.10">
    <property type="entry name" value="Winged helix-like DNA-binding domain superfamily/Winged helix DNA-binding domain"/>
    <property type="match status" value="1"/>
</dbReference>
<dbReference type="OrthoDB" id="8964931at2"/>
<accession>A0A4Y9SJU2</accession>
<reference evidence="2 3" key="1">
    <citation type="submission" date="2019-03" db="EMBL/GenBank/DDBJ databases">
        <title>Draft Genome Sequence of Massilia arenosa sp. nov., a Novel Massilia Species Isolated from a Sandy-loam Maize Soil.</title>
        <authorList>
            <person name="Raths R."/>
            <person name="Peta V."/>
            <person name="Bucking H."/>
        </authorList>
    </citation>
    <scope>NUCLEOTIDE SEQUENCE [LARGE SCALE GENOMIC DNA]</scope>
    <source>
        <strain evidence="2 3">MC02</strain>
    </source>
</reference>
<dbReference type="AlphaFoldDB" id="A0A4Y9SJU2"/>
<evidence type="ECO:0000313" key="3">
    <source>
        <dbReference type="Proteomes" id="UP000298438"/>
    </source>
</evidence>
<dbReference type="GO" id="GO:0006950">
    <property type="term" value="P:response to stress"/>
    <property type="evidence" value="ECO:0007669"/>
    <property type="project" value="TreeGrafter"/>
</dbReference>
<keyword evidence="3" id="KW-1185">Reference proteome</keyword>
<comment type="caution">
    <text evidence="2">The sequence shown here is derived from an EMBL/GenBank/DDBJ whole genome shotgun (WGS) entry which is preliminary data.</text>
</comment>
<evidence type="ECO:0000259" key="1">
    <source>
        <dbReference type="PROSITE" id="PS50995"/>
    </source>
</evidence>
<name>A0A4Y9SJU2_9BURK</name>
<proteinExistence type="predicted"/>
<dbReference type="Proteomes" id="UP000298438">
    <property type="component" value="Unassembled WGS sequence"/>
</dbReference>
<dbReference type="SMART" id="SM00347">
    <property type="entry name" value="HTH_MARR"/>
    <property type="match status" value="1"/>
</dbReference>
<dbReference type="InterPro" id="IPR036388">
    <property type="entry name" value="WH-like_DNA-bd_sf"/>
</dbReference>
<dbReference type="SUPFAM" id="SSF46785">
    <property type="entry name" value="Winged helix' DNA-binding domain"/>
    <property type="match status" value="1"/>
</dbReference>
<protein>
    <submittedName>
        <fullName evidence="2">MarR family transcriptional regulator</fullName>
    </submittedName>
</protein>
<organism evidence="2 3">
    <name type="scientific">Zemynaea arenosa</name>
    <dbReference type="NCBI Taxonomy" id="2561931"/>
    <lineage>
        <taxon>Bacteria</taxon>
        <taxon>Pseudomonadati</taxon>
        <taxon>Pseudomonadota</taxon>
        <taxon>Betaproteobacteria</taxon>
        <taxon>Burkholderiales</taxon>
        <taxon>Oxalobacteraceae</taxon>
        <taxon>Telluria group</taxon>
        <taxon>Zemynaea</taxon>
    </lineage>
</organism>
<dbReference type="Pfam" id="PF12802">
    <property type="entry name" value="MarR_2"/>
    <property type="match status" value="1"/>
</dbReference>
<dbReference type="InterPro" id="IPR000835">
    <property type="entry name" value="HTH_MarR-typ"/>
</dbReference>
<gene>
    <name evidence="2" type="ORF">E4L96_09165</name>
</gene>